<dbReference type="Gene3D" id="3.80.10.10">
    <property type="entry name" value="Ribonuclease Inhibitor"/>
    <property type="match status" value="1"/>
</dbReference>
<dbReference type="PANTHER" id="PTHR32141:SF136">
    <property type="entry name" value="OS07G0287000 PROTEIN"/>
    <property type="match status" value="1"/>
</dbReference>
<dbReference type="Pfam" id="PF08387">
    <property type="entry name" value="FBD"/>
    <property type="match status" value="1"/>
</dbReference>
<feature type="region of interest" description="Disordered" evidence="1">
    <location>
        <begin position="1"/>
        <end position="41"/>
    </location>
</feature>
<dbReference type="InterPro" id="IPR032675">
    <property type="entry name" value="LRR_dom_sf"/>
</dbReference>
<organism evidence="3 4">
    <name type="scientific">Ananas comosus</name>
    <name type="common">Pineapple</name>
    <name type="synonym">Ananas ananas</name>
    <dbReference type="NCBI Taxonomy" id="4615"/>
    <lineage>
        <taxon>Eukaryota</taxon>
        <taxon>Viridiplantae</taxon>
        <taxon>Streptophyta</taxon>
        <taxon>Embryophyta</taxon>
        <taxon>Tracheophyta</taxon>
        <taxon>Spermatophyta</taxon>
        <taxon>Magnoliopsida</taxon>
        <taxon>Liliopsida</taxon>
        <taxon>Poales</taxon>
        <taxon>Bromeliaceae</taxon>
        <taxon>Bromelioideae</taxon>
        <taxon>Ananas</taxon>
    </lineage>
</organism>
<protein>
    <submittedName>
        <fullName evidence="4">FBD-associated F-box protein At5g22720</fullName>
    </submittedName>
</protein>
<evidence type="ECO:0000256" key="1">
    <source>
        <dbReference type="SAM" id="MobiDB-lite"/>
    </source>
</evidence>
<accession>A0A6P5GEZ3</accession>
<reference evidence="4" key="2">
    <citation type="submission" date="2025-08" db="UniProtKB">
        <authorList>
            <consortium name="RefSeq"/>
        </authorList>
    </citation>
    <scope>IDENTIFICATION</scope>
    <source>
        <tissue evidence="4">Leaf</tissue>
    </source>
</reference>
<evidence type="ECO:0000259" key="2">
    <source>
        <dbReference type="PROSITE" id="PS50181"/>
    </source>
</evidence>
<dbReference type="SUPFAM" id="SSF81383">
    <property type="entry name" value="F-box domain"/>
    <property type="match status" value="1"/>
</dbReference>
<dbReference type="Gramene" id="Aco017324.1.mrna1">
    <property type="protein sequence ID" value="Aco017324.1.mrna1"/>
    <property type="gene ID" value="Aco017324.1.path1"/>
</dbReference>
<dbReference type="InterPro" id="IPR055302">
    <property type="entry name" value="F-box_dom-containing"/>
</dbReference>
<dbReference type="RefSeq" id="XP_020103935.1">
    <property type="nucleotide sequence ID" value="XM_020248346.1"/>
</dbReference>
<dbReference type="Proteomes" id="UP000515123">
    <property type="component" value="Linkage group 1"/>
</dbReference>
<feature type="compositionally biased region" description="Pro residues" evidence="1">
    <location>
        <begin position="1"/>
        <end position="11"/>
    </location>
</feature>
<evidence type="ECO:0000313" key="3">
    <source>
        <dbReference type="Proteomes" id="UP000515123"/>
    </source>
</evidence>
<dbReference type="Pfam" id="PF24758">
    <property type="entry name" value="LRR_At5g56370"/>
    <property type="match status" value="1"/>
</dbReference>
<reference evidence="3" key="1">
    <citation type="journal article" date="2015" name="Nat. Genet.">
        <title>The pineapple genome and the evolution of CAM photosynthesis.</title>
        <authorList>
            <person name="Ming R."/>
            <person name="VanBuren R."/>
            <person name="Wai C.M."/>
            <person name="Tang H."/>
            <person name="Schatz M.C."/>
            <person name="Bowers J.E."/>
            <person name="Lyons E."/>
            <person name="Wang M.L."/>
            <person name="Chen J."/>
            <person name="Biggers E."/>
            <person name="Zhang J."/>
            <person name="Huang L."/>
            <person name="Zhang L."/>
            <person name="Miao W."/>
            <person name="Zhang J."/>
            <person name="Ye Z."/>
            <person name="Miao C."/>
            <person name="Lin Z."/>
            <person name="Wang H."/>
            <person name="Zhou H."/>
            <person name="Yim W.C."/>
            <person name="Priest H.D."/>
            <person name="Zheng C."/>
            <person name="Woodhouse M."/>
            <person name="Edger P.P."/>
            <person name="Guyot R."/>
            <person name="Guo H.B."/>
            <person name="Guo H."/>
            <person name="Zheng G."/>
            <person name="Singh R."/>
            <person name="Sharma A."/>
            <person name="Min X."/>
            <person name="Zheng Y."/>
            <person name="Lee H."/>
            <person name="Gurtowski J."/>
            <person name="Sedlazeck F.J."/>
            <person name="Harkess A."/>
            <person name="McKain M.R."/>
            <person name="Liao Z."/>
            <person name="Fang J."/>
            <person name="Liu J."/>
            <person name="Zhang X."/>
            <person name="Zhang Q."/>
            <person name="Hu W."/>
            <person name="Qin Y."/>
            <person name="Wang K."/>
            <person name="Chen L.Y."/>
            <person name="Shirley N."/>
            <person name="Lin Y.R."/>
            <person name="Liu L.Y."/>
            <person name="Hernandez A.G."/>
            <person name="Wright C.L."/>
            <person name="Bulone V."/>
            <person name="Tuskan G.A."/>
            <person name="Heath K."/>
            <person name="Zee F."/>
            <person name="Moore P.H."/>
            <person name="Sunkar R."/>
            <person name="Leebens-Mack J.H."/>
            <person name="Mockler T."/>
            <person name="Bennetzen J.L."/>
            <person name="Freeling M."/>
            <person name="Sankoff D."/>
            <person name="Paterson A.H."/>
            <person name="Zhu X."/>
            <person name="Yang X."/>
            <person name="Smith J.A."/>
            <person name="Cushman J.C."/>
            <person name="Paull R.E."/>
            <person name="Yu Q."/>
        </authorList>
    </citation>
    <scope>NUCLEOTIDE SEQUENCE [LARGE SCALE GENOMIC DNA]</scope>
    <source>
        <strain evidence="3">cv. F153</strain>
    </source>
</reference>
<dbReference type="Gene3D" id="1.20.1280.50">
    <property type="match status" value="1"/>
</dbReference>
<proteinExistence type="predicted"/>
<name>A0A6P5GEZ3_ANACO</name>
<dbReference type="InterPro" id="IPR006566">
    <property type="entry name" value="FBD"/>
</dbReference>
<dbReference type="AlphaFoldDB" id="A0A6P5GEZ3"/>
<dbReference type="InterPro" id="IPR036047">
    <property type="entry name" value="F-box-like_dom_sf"/>
</dbReference>
<dbReference type="GeneID" id="109720941"/>
<sequence>MAHLPPFPAGPMDPEETALAKKPRRAADCNPSSSSSSSSSAAEIDLISRLPDCLLSTIYPHLTTREAAKTALLSSRWRRLWTTSPLHLDDDSLWSRSIQPRGRPRGSRMWTRDEDWRCRVISRILRSHAGPVRLFRLAHTRFHGREPLAHSWFQTLAQKCVLQIDLLFPSLYDAQDVPASLLACDSLQTLRLSHCRLPDTAKTPVDITLTRLTELTLSGARLTEHDFCGLLSGCTALRSLSVIYNNSYLPRIHVRSRSLRSLTLSGSGAEELFIEDAPNLARLLMGWVSSKMWLKVVSAPKLEMLGYLHLLVQRLELGKSVFRMSQRIADISLSTLLFTLKTLAVEVKIHDYEEVKMFIHLLRCFPCLETLHIRCVCWNEPNPIVWTYLEQLNSVDCVDRHLKIVKFKNYQGGNSELEFAKFLITKARVLNVMKFQCGTSCCKRWVRAQRSLLCLQNRASLDAQFVFVKDRRCSWEFNEDASNLSFADPFDSCR</sequence>
<dbReference type="SUPFAM" id="SSF52047">
    <property type="entry name" value="RNI-like"/>
    <property type="match status" value="1"/>
</dbReference>
<dbReference type="PROSITE" id="PS50181">
    <property type="entry name" value="FBOX"/>
    <property type="match status" value="1"/>
</dbReference>
<gene>
    <name evidence="4" type="primary">LOC109720941</name>
</gene>
<keyword evidence="3" id="KW-1185">Reference proteome</keyword>
<feature type="domain" description="F-box" evidence="2">
    <location>
        <begin position="44"/>
        <end position="97"/>
    </location>
</feature>
<dbReference type="InterPro" id="IPR055411">
    <property type="entry name" value="LRR_FXL15/At3g58940/PEG3-like"/>
</dbReference>
<dbReference type="PANTHER" id="PTHR32141">
    <property type="match status" value="1"/>
</dbReference>
<dbReference type="OrthoDB" id="1298252at2759"/>
<dbReference type="InterPro" id="IPR001810">
    <property type="entry name" value="F-box_dom"/>
</dbReference>
<evidence type="ECO:0000313" key="4">
    <source>
        <dbReference type="RefSeq" id="XP_020103935.1"/>
    </source>
</evidence>